<evidence type="ECO:0000256" key="1">
    <source>
        <dbReference type="SAM" id="MobiDB-lite"/>
    </source>
</evidence>
<dbReference type="EMBL" id="QPFP01000001">
    <property type="protein sequence ID" value="TEB40237.1"/>
    <property type="molecule type" value="Genomic_DNA"/>
</dbReference>
<reference evidence="2 3" key="1">
    <citation type="journal article" date="2019" name="Nat. Ecol. Evol.">
        <title>Megaphylogeny resolves global patterns of mushroom evolution.</title>
        <authorList>
            <person name="Varga T."/>
            <person name="Krizsan K."/>
            <person name="Foldi C."/>
            <person name="Dima B."/>
            <person name="Sanchez-Garcia M."/>
            <person name="Sanchez-Ramirez S."/>
            <person name="Szollosi G.J."/>
            <person name="Szarkandi J.G."/>
            <person name="Papp V."/>
            <person name="Albert L."/>
            <person name="Andreopoulos W."/>
            <person name="Angelini C."/>
            <person name="Antonin V."/>
            <person name="Barry K.W."/>
            <person name="Bougher N.L."/>
            <person name="Buchanan P."/>
            <person name="Buyck B."/>
            <person name="Bense V."/>
            <person name="Catcheside P."/>
            <person name="Chovatia M."/>
            <person name="Cooper J."/>
            <person name="Damon W."/>
            <person name="Desjardin D."/>
            <person name="Finy P."/>
            <person name="Geml J."/>
            <person name="Haridas S."/>
            <person name="Hughes K."/>
            <person name="Justo A."/>
            <person name="Karasinski D."/>
            <person name="Kautmanova I."/>
            <person name="Kiss B."/>
            <person name="Kocsube S."/>
            <person name="Kotiranta H."/>
            <person name="LaButti K.M."/>
            <person name="Lechner B.E."/>
            <person name="Liimatainen K."/>
            <person name="Lipzen A."/>
            <person name="Lukacs Z."/>
            <person name="Mihaltcheva S."/>
            <person name="Morgado L.N."/>
            <person name="Niskanen T."/>
            <person name="Noordeloos M.E."/>
            <person name="Ohm R.A."/>
            <person name="Ortiz-Santana B."/>
            <person name="Ovrebo C."/>
            <person name="Racz N."/>
            <person name="Riley R."/>
            <person name="Savchenko A."/>
            <person name="Shiryaev A."/>
            <person name="Soop K."/>
            <person name="Spirin V."/>
            <person name="Szebenyi C."/>
            <person name="Tomsovsky M."/>
            <person name="Tulloss R.E."/>
            <person name="Uehling J."/>
            <person name="Grigoriev I.V."/>
            <person name="Vagvolgyi C."/>
            <person name="Papp T."/>
            <person name="Martin F.M."/>
            <person name="Miettinen O."/>
            <person name="Hibbett D.S."/>
            <person name="Nagy L.G."/>
        </authorList>
    </citation>
    <scope>NUCLEOTIDE SEQUENCE [LARGE SCALE GENOMIC DNA]</scope>
    <source>
        <strain evidence="2 3">FP101781</strain>
    </source>
</reference>
<evidence type="ECO:0000313" key="3">
    <source>
        <dbReference type="Proteomes" id="UP000298030"/>
    </source>
</evidence>
<protein>
    <submittedName>
        <fullName evidence="2">Uncharacterized protein</fullName>
    </submittedName>
</protein>
<name>A0A4Y7U1C2_COPMI</name>
<accession>A0A4Y7U1C2</accession>
<organism evidence="2 3">
    <name type="scientific">Coprinellus micaceus</name>
    <name type="common">Glistening ink-cap mushroom</name>
    <name type="synonym">Coprinus micaceus</name>
    <dbReference type="NCBI Taxonomy" id="71717"/>
    <lineage>
        <taxon>Eukaryota</taxon>
        <taxon>Fungi</taxon>
        <taxon>Dikarya</taxon>
        <taxon>Basidiomycota</taxon>
        <taxon>Agaricomycotina</taxon>
        <taxon>Agaricomycetes</taxon>
        <taxon>Agaricomycetidae</taxon>
        <taxon>Agaricales</taxon>
        <taxon>Agaricineae</taxon>
        <taxon>Psathyrellaceae</taxon>
        <taxon>Coprinellus</taxon>
    </lineage>
</organism>
<dbReference type="Proteomes" id="UP000298030">
    <property type="component" value="Unassembled WGS sequence"/>
</dbReference>
<keyword evidence="3" id="KW-1185">Reference proteome</keyword>
<feature type="region of interest" description="Disordered" evidence="1">
    <location>
        <begin position="292"/>
        <end position="313"/>
    </location>
</feature>
<evidence type="ECO:0000313" key="2">
    <source>
        <dbReference type="EMBL" id="TEB40237.1"/>
    </source>
</evidence>
<sequence length="313" mass="33155">MRQAEKGEDYLQLLRGFLQSWRLEIQYTHSGWWSWKAPEPATFSAMSGADPNTSRYGLGSRPDGGVDATNATNATLKQRRRIPAHQWALATVVGDAYPHLRASFKFCGPKEKEKMGLKNFHDSPLTASVPPSPSTAPPISAVFTTSENSTTGRVGIGLLTEDRDSDGDLDDDEARDMMNGGAMATMTPAQLATSTMPVRPVCRDNEMGGIPGLILLGAVGEAIGLGSHFTKDSLDYQQPVVLSGDVGTQRWDGMTTTGKWVSGSGAGEACVPGAYVRREGGCEHGCGCGGERGQSVSEGDGFALPGGTREGGR</sequence>
<comment type="caution">
    <text evidence="2">The sequence shown here is derived from an EMBL/GenBank/DDBJ whole genome shotgun (WGS) entry which is preliminary data.</text>
</comment>
<gene>
    <name evidence="2" type="ORF">FA13DRAFT_1704283</name>
</gene>
<proteinExistence type="predicted"/>
<dbReference type="AlphaFoldDB" id="A0A4Y7U1C2"/>